<evidence type="ECO:0000313" key="1">
    <source>
        <dbReference type="EMBL" id="KAH9425759.1"/>
    </source>
</evidence>
<gene>
    <name evidence="1" type="ORF">DERP_004977</name>
</gene>
<organism evidence="1 2">
    <name type="scientific">Dermatophagoides pteronyssinus</name>
    <name type="common">European house dust mite</name>
    <dbReference type="NCBI Taxonomy" id="6956"/>
    <lineage>
        <taxon>Eukaryota</taxon>
        <taxon>Metazoa</taxon>
        <taxon>Ecdysozoa</taxon>
        <taxon>Arthropoda</taxon>
        <taxon>Chelicerata</taxon>
        <taxon>Arachnida</taxon>
        <taxon>Acari</taxon>
        <taxon>Acariformes</taxon>
        <taxon>Sarcoptiformes</taxon>
        <taxon>Astigmata</taxon>
        <taxon>Psoroptidia</taxon>
        <taxon>Analgoidea</taxon>
        <taxon>Pyroglyphidae</taxon>
        <taxon>Dermatophagoidinae</taxon>
        <taxon>Dermatophagoides</taxon>
    </lineage>
</organism>
<accession>A0ABQ8JT48</accession>
<dbReference type="EMBL" id="NJHN03000017">
    <property type="protein sequence ID" value="KAH9425759.1"/>
    <property type="molecule type" value="Genomic_DNA"/>
</dbReference>
<protein>
    <submittedName>
        <fullName evidence="1">Uncharacterized protein</fullName>
    </submittedName>
</protein>
<evidence type="ECO:0000313" key="2">
    <source>
        <dbReference type="Proteomes" id="UP000887458"/>
    </source>
</evidence>
<sequence length="77" mass="8721">MTKLSVPCLRCLSVPVENFHFSSITIRFGVGLSSSSSSRTFCQYDQINNKDLIDGSQTSILFILYPIDNTVRRYIIL</sequence>
<proteinExistence type="predicted"/>
<keyword evidence="2" id="KW-1185">Reference proteome</keyword>
<name>A0ABQ8JT48_DERPT</name>
<reference evidence="1 2" key="1">
    <citation type="journal article" date="2018" name="J. Allergy Clin. Immunol.">
        <title>High-quality assembly of Dermatophagoides pteronyssinus genome and transcriptome reveals a wide range of novel allergens.</title>
        <authorList>
            <person name="Liu X.Y."/>
            <person name="Yang K.Y."/>
            <person name="Wang M.Q."/>
            <person name="Kwok J.S."/>
            <person name="Zeng X."/>
            <person name="Yang Z."/>
            <person name="Xiao X.J."/>
            <person name="Lau C.P."/>
            <person name="Li Y."/>
            <person name="Huang Z.M."/>
            <person name="Ba J.G."/>
            <person name="Yim A.K."/>
            <person name="Ouyang C.Y."/>
            <person name="Ngai S.M."/>
            <person name="Chan T.F."/>
            <person name="Leung E.L."/>
            <person name="Liu L."/>
            <person name="Liu Z.G."/>
            <person name="Tsui S.K."/>
        </authorList>
    </citation>
    <scope>NUCLEOTIDE SEQUENCE [LARGE SCALE GENOMIC DNA]</scope>
    <source>
        <strain evidence="1">Derp</strain>
    </source>
</reference>
<reference evidence="1 2" key="2">
    <citation type="journal article" date="2022" name="Mol. Biol. Evol.">
        <title>Comparative Genomics Reveals Insights into the Divergent Evolution of Astigmatic Mites and Household Pest Adaptations.</title>
        <authorList>
            <person name="Xiong Q."/>
            <person name="Wan A.T."/>
            <person name="Liu X."/>
            <person name="Fung C.S."/>
            <person name="Xiao X."/>
            <person name="Malainual N."/>
            <person name="Hou J."/>
            <person name="Wang L."/>
            <person name="Wang M."/>
            <person name="Yang K.Y."/>
            <person name="Cui Y."/>
            <person name="Leung E.L."/>
            <person name="Nong W."/>
            <person name="Shin S.K."/>
            <person name="Au S.W."/>
            <person name="Jeong K.Y."/>
            <person name="Chew F.T."/>
            <person name="Hui J.H."/>
            <person name="Leung T.F."/>
            <person name="Tungtrongchitr A."/>
            <person name="Zhong N."/>
            <person name="Liu Z."/>
            <person name="Tsui S.K."/>
        </authorList>
    </citation>
    <scope>NUCLEOTIDE SEQUENCE [LARGE SCALE GENOMIC DNA]</scope>
    <source>
        <strain evidence="1">Derp</strain>
    </source>
</reference>
<comment type="caution">
    <text evidence="1">The sequence shown here is derived from an EMBL/GenBank/DDBJ whole genome shotgun (WGS) entry which is preliminary data.</text>
</comment>
<dbReference type="Proteomes" id="UP000887458">
    <property type="component" value="Unassembled WGS sequence"/>
</dbReference>